<name>A0A1L7XNB5_9HELO</name>
<evidence type="ECO:0000313" key="4">
    <source>
        <dbReference type="Proteomes" id="UP000184330"/>
    </source>
</evidence>
<dbReference type="AlphaFoldDB" id="A0A1L7XNB5"/>
<evidence type="ECO:0000259" key="2">
    <source>
        <dbReference type="Pfam" id="PF06985"/>
    </source>
</evidence>
<sequence length="860" mass="98539">MEHLPRVLDPEHPDWEVPYLNAHGSHESHWDGGDFATFPERQGWDVEKLYGGHYKPAHTEEETSTMLQEWLYFGMLAEVLTRPINHAEFLRKTVKGQYVITTVLLEDYLYDWIDINRKMPKEVQDNNRRRAKKAIEITSYYINRNPSADRLSPLSRRHEDIIMSIRLLGHILGHWGTKHIWKSGNLMFLGIPTRSLAGVGDKEESMVYGFSGPGYASTNMMKERTRDWCPHDRRRLQETLSVSTVFYLSTMKSLEIGKDHQRCSEDVCYAYNVDPATYETSHADGCSKASCDFLEIPEKDLIEVIENNGLPLILIETTGEDVSISVVRWEAGMEFNAISHVWSDGLGNEPSNSLPKCQLLHIAAALRAKSNNCIEDVGDLEWRREKRPESLKDRVEEFDRRLKLLGKRAANVAFLGSRELVTKGFLEKPQYSRDPSFDHTEALKLQSIWGNQIEQAKNKPDQEESTAQTTAPETSEPQLQSHGPLLFWMDTLCIPKKLAFRKKAINEMSDVYEHAKSVLVLDSQIRRVPKAASSTEIMGRTMLSGWIRRLWTYQESLLATNLNFRVADGAVNYFDANFFSKISGNIILDDIFQRFPAGPTGVVSRLETRLDRYLILKKVVETLSWRSLSNPRDEVLVLCLLLHMGRDEINQVMNSPKEQRMQRFWSVQKRVPRGVIIWQGPRLPDDGFKWAPATLLTPLRKWREQPPYTPAQITTHGMLAKYIGWVFTVDISLEQSFYVWDKSGNAPLNVYPAHDETKTNKWVKGSRVTPQRYGVVVLSPVPERRYTYGALLSVYKEEGGTYYTNYVCQVNVERAKAGDTFEEKRFMAALSSGVETVVNAVRRFGAAAENEDREPSWCIG</sequence>
<evidence type="ECO:0000256" key="1">
    <source>
        <dbReference type="SAM" id="MobiDB-lite"/>
    </source>
</evidence>
<organism evidence="3 4">
    <name type="scientific">Phialocephala subalpina</name>
    <dbReference type="NCBI Taxonomy" id="576137"/>
    <lineage>
        <taxon>Eukaryota</taxon>
        <taxon>Fungi</taxon>
        <taxon>Dikarya</taxon>
        <taxon>Ascomycota</taxon>
        <taxon>Pezizomycotina</taxon>
        <taxon>Leotiomycetes</taxon>
        <taxon>Helotiales</taxon>
        <taxon>Mollisiaceae</taxon>
        <taxon>Phialocephala</taxon>
        <taxon>Phialocephala fortinii species complex</taxon>
    </lineage>
</organism>
<dbReference type="InterPro" id="IPR010730">
    <property type="entry name" value="HET"/>
</dbReference>
<protein>
    <recommendedName>
        <fullName evidence="2">Heterokaryon incompatibility domain-containing protein</fullName>
    </recommendedName>
</protein>
<reference evidence="3 4" key="1">
    <citation type="submission" date="2016-03" db="EMBL/GenBank/DDBJ databases">
        <authorList>
            <person name="Ploux O."/>
        </authorList>
    </citation>
    <scope>NUCLEOTIDE SEQUENCE [LARGE SCALE GENOMIC DNA]</scope>
    <source>
        <strain evidence="3 4">UAMH 11012</strain>
    </source>
</reference>
<dbReference type="EMBL" id="FJOG01000038">
    <property type="protein sequence ID" value="CZR66522.1"/>
    <property type="molecule type" value="Genomic_DNA"/>
</dbReference>
<feature type="compositionally biased region" description="Polar residues" evidence="1">
    <location>
        <begin position="465"/>
        <end position="480"/>
    </location>
</feature>
<dbReference type="PANTHER" id="PTHR39596:SF2">
    <property type="entry name" value="HET DOMAIN PROTEIN (AFU_ORTHOLOGUE AFUA_1G17550)-RELATED"/>
    <property type="match status" value="1"/>
</dbReference>
<dbReference type="PANTHER" id="PTHR39596">
    <property type="match status" value="1"/>
</dbReference>
<dbReference type="OrthoDB" id="2426273at2759"/>
<dbReference type="Proteomes" id="UP000184330">
    <property type="component" value="Unassembled WGS sequence"/>
</dbReference>
<dbReference type="Pfam" id="PF06985">
    <property type="entry name" value="HET"/>
    <property type="match status" value="1"/>
</dbReference>
<feature type="region of interest" description="Disordered" evidence="1">
    <location>
        <begin position="456"/>
        <end position="480"/>
    </location>
</feature>
<gene>
    <name evidence="3" type="ORF">PAC_16423</name>
</gene>
<evidence type="ECO:0000313" key="3">
    <source>
        <dbReference type="EMBL" id="CZR66522.1"/>
    </source>
</evidence>
<feature type="domain" description="Heterokaryon incompatibility" evidence="2">
    <location>
        <begin position="468"/>
        <end position="521"/>
    </location>
</feature>
<keyword evidence="4" id="KW-1185">Reference proteome</keyword>
<proteinExistence type="predicted"/>
<accession>A0A1L7XNB5</accession>